<dbReference type="PANTHER" id="PTHR11590">
    <property type="entry name" value="PROTEIN-GLUTAMINE GAMMA-GLUTAMYLTRANSFERASE"/>
    <property type="match status" value="1"/>
</dbReference>
<sequence>DNMYCGPFPLECIRKGNIGWSYDGTSIYSKLNADIFHWGADNNSDWGWRRMKMNKYHTGRAILTKRPGKDDDCGDTDKEDIVQQYKCYEGSDTECHFVQDAIRGHRRGRQYHDFRSDVQEDVYFDLQEMSKIEIGDQFQVKVMARNESNEHRTVTIMLTAFSVSYTGNKHSQLKKAEGKFQLGPKQHQDVSFTVPWNEYWKDLVEGWLIKLNVVCSVMETGQTYTEEEDFVVEKPRLEIKVPKETLAHHPCQVTFTFKNSLDVPLTDCHLSIDGAGLMHPKSIYIDGEVNANSQFSHSIKFRPLIHGERKIIASFSSNELTDIYGGKKLLVMKS</sequence>
<accession>A0AAV2RQR1</accession>
<evidence type="ECO:0000259" key="2">
    <source>
        <dbReference type="Pfam" id="PF00927"/>
    </source>
</evidence>
<dbReference type="Gene3D" id="3.90.260.10">
    <property type="entry name" value="Transglutaminase-like"/>
    <property type="match status" value="1"/>
</dbReference>
<dbReference type="InterPro" id="IPR036985">
    <property type="entry name" value="Transglutaminase-like_sf"/>
</dbReference>
<dbReference type="Gene3D" id="2.60.40.10">
    <property type="entry name" value="Immunoglobulins"/>
    <property type="match status" value="2"/>
</dbReference>
<dbReference type="FunFam" id="2.60.40.10:FF:000171">
    <property type="entry name" value="protein-glutamine gamma-glutamyltransferase 6"/>
    <property type="match status" value="1"/>
</dbReference>
<comment type="similarity">
    <text evidence="1">Belongs to the transglutaminase superfamily. Transglutaminase family.</text>
</comment>
<feature type="non-terminal residue" evidence="3">
    <location>
        <position position="1"/>
    </location>
</feature>
<dbReference type="InterPro" id="IPR013783">
    <property type="entry name" value="Ig-like_fold"/>
</dbReference>
<dbReference type="FunFam" id="2.60.40.10:FF:000090">
    <property type="entry name" value="Protein-glutamine gamma-glutamyltransferase 2"/>
    <property type="match status" value="1"/>
</dbReference>
<reference evidence="3 4" key="1">
    <citation type="submission" date="2024-05" db="EMBL/GenBank/DDBJ databases">
        <authorList>
            <person name="Wallberg A."/>
        </authorList>
    </citation>
    <scope>NUCLEOTIDE SEQUENCE [LARGE SCALE GENOMIC DNA]</scope>
</reference>
<dbReference type="AlphaFoldDB" id="A0AAV2RQR1"/>
<dbReference type="PANTHER" id="PTHR11590:SF40">
    <property type="entry name" value="HEMOCYTE PROTEIN-GLUTAMINE GAMMA-GLUTAMYLTRANSFERASE-LIKE PROTEIN"/>
    <property type="match status" value="1"/>
</dbReference>
<dbReference type="Pfam" id="PF00927">
    <property type="entry name" value="Transglut_C"/>
    <property type="match status" value="2"/>
</dbReference>
<feature type="domain" description="Transglutaminase C-terminal" evidence="2">
    <location>
        <begin position="235"/>
        <end position="332"/>
    </location>
</feature>
<dbReference type="InterPro" id="IPR050779">
    <property type="entry name" value="Transglutaminase"/>
</dbReference>
<keyword evidence="4" id="KW-1185">Reference proteome</keyword>
<protein>
    <recommendedName>
        <fullName evidence="2">Transglutaminase C-terminal domain-containing protein</fullName>
    </recommendedName>
</protein>
<proteinExistence type="inferred from homology"/>
<dbReference type="EMBL" id="CAXKWB010029209">
    <property type="protein sequence ID" value="CAL4135312.1"/>
    <property type="molecule type" value="Genomic_DNA"/>
</dbReference>
<dbReference type="InterPro" id="IPR038765">
    <property type="entry name" value="Papain-like_cys_pep_sf"/>
</dbReference>
<evidence type="ECO:0000313" key="3">
    <source>
        <dbReference type="EMBL" id="CAL4135312.1"/>
    </source>
</evidence>
<evidence type="ECO:0000313" key="4">
    <source>
        <dbReference type="Proteomes" id="UP001497623"/>
    </source>
</evidence>
<dbReference type="InterPro" id="IPR008958">
    <property type="entry name" value="Transglutaminase_C"/>
</dbReference>
<dbReference type="Proteomes" id="UP001497623">
    <property type="component" value="Unassembled WGS sequence"/>
</dbReference>
<dbReference type="GO" id="GO:0003810">
    <property type="term" value="F:protein-glutamine gamma-glutamyltransferase activity"/>
    <property type="evidence" value="ECO:0007669"/>
    <property type="project" value="InterPro"/>
</dbReference>
<gene>
    <name evidence="3" type="ORF">MNOR_LOCUS27562</name>
</gene>
<dbReference type="SUPFAM" id="SSF54001">
    <property type="entry name" value="Cysteine proteinases"/>
    <property type="match status" value="1"/>
</dbReference>
<dbReference type="SUPFAM" id="SSF49309">
    <property type="entry name" value="Transglutaminase, two C-terminal domains"/>
    <property type="match status" value="2"/>
</dbReference>
<name>A0AAV2RQR1_MEGNR</name>
<comment type="caution">
    <text evidence="3">The sequence shown here is derived from an EMBL/GenBank/DDBJ whole genome shotgun (WGS) entry which is preliminary data.</text>
</comment>
<dbReference type="InterPro" id="IPR036238">
    <property type="entry name" value="Transglutaminase_C_sf"/>
</dbReference>
<feature type="domain" description="Transglutaminase C-terminal" evidence="2">
    <location>
        <begin position="126"/>
        <end position="225"/>
    </location>
</feature>
<organism evidence="3 4">
    <name type="scientific">Meganyctiphanes norvegica</name>
    <name type="common">Northern krill</name>
    <name type="synonym">Thysanopoda norvegica</name>
    <dbReference type="NCBI Taxonomy" id="48144"/>
    <lineage>
        <taxon>Eukaryota</taxon>
        <taxon>Metazoa</taxon>
        <taxon>Ecdysozoa</taxon>
        <taxon>Arthropoda</taxon>
        <taxon>Crustacea</taxon>
        <taxon>Multicrustacea</taxon>
        <taxon>Malacostraca</taxon>
        <taxon>Eumalacostraca</taxon>
        <taxon>Eucarida</taxon>
        <taxon>Euphausiacea</taxon>
        <taxon>Euphausiidae</taxon>
        <taxon>Meganyctiphanes</taxon>
    </lineage>
</organism>
<evidence type="ECO:0000256" key="1">
    <source>
        <dbReference type="ARBA" id="ARBA00005968"/>
    </source>
</evidence>